<dbReference type="Proteomes" id="UP000192273">
    <property type="component" value="Chromosome"/>
</dbReference>
<gene>
    <name evidence="2" type="ORF">ROSMUCSMR3_01427</name>
</gene>
<reference evidence="2 3" key="1">
    <citation type="submission" date="2017-03" db="EMBL/GenBank/DDBJ databases">
        <title>Genome Sequence of Roseovarius mucosus strain SMR3 Isolated from a culture of the Diatom Skeletonema marinoi.</title>
        <authorList>
            <person name="Topel M."/>
            <person name="Pinder M."/>
            <person name="Johansson O.N."/>
            <person name="Kourtchenko O."/>
            <person name="Godhe A."/>
            <person name="Clarke A.K."/>
        </authorList>
    </citation>
    <scope>NUCLEOTIDE SEQUENCE [LARGE SCALE GENOMIC DNA]</scope>
    <source>
        <strain evidence="2 3">SMR3</strain>
    </source>
</reference>
<evidence type="ECO:0000313" key="3">
    <source>
        <dbReference type="Proteomes" id="UP000192273"/>
    </source>
</evidence>
<dbReference type="AlphaFoldDB" id="A0A1V0RMU8"/>
<protein>
    <submittedName>
        <fullName evidence="2">Uncharacterized protein</fullName>
    </submittedName>
</protein>
<proteinExistence type="predicted"/>
<accession>A0A1V0RMU8</accession>
<organism evidence="2 3">
    <name type="scientific">Roseovarius mucosus</name>
    <dbReference type="NCBI Taxonomy" id="215743"/>
    <lineage>
        <taxon>Bacteria</taxon>
        <taxon>Pseudomonadati</taxon>
        <taxon>Pseudomonadota</taxon>
        <taxon>Alphaproteobacteria</taxon>
        <taxon>Rhodobacterales</taxon>
        <taxon>Roseobacteraceae</taxon>
        <taxon>Roseovarius</taxon>
    </lineage>
</organism>
<feature type="compositionally biased region" description="Low complexity" evidence="1">
    <location>
        <begin position="163"/>
        <end position="184"/>
    </location>
</feature>
<dbReference type="EMBL" id="CP020474">
    <property type="protein sequence ID" value="ARE82912.1"/>
    <property type="molecule type" value="Genomic_DNA"/>
</dbReference>
<evidence type="ECO:0000256" key="1">
    <source>
        <dbReference type="SAM" id="MobiDB-lite"/>
    </source>
</evidence>
<dbReference type="KEGG" id="rmm:ROSMUCSMR3_01427"/>
<sequence>MTQAQVIEKYSGNTVAKLTSEKRMDHLGPNNPSLGTRYIYHQTDGHALYSKRTDKGYSRQEAGRWWAGNDKICYSMRVTQAEDPEGDACAPAGTDVVWSSFERGDTKGLRRSVAVAQGGQSDIGFGWDKVIAAAGVAMAGAVAVGAASEKLCGPGGCTGGDYSSASAQPQSSSSGGSQTSSSASRETKSGYTITERINYERNAQTVVARGRCADGKTFDVRYHPDNNPQFFIYGSGGSSVDDVASRFCS</sequence>
<feature type="region of interest" description="Disordered" evidence="1">
    <location>
        <begin position="162"/>
        <end position="195"/>
    </location>
</feature>
<dbReference type="RefSeq" id="WP_157132410.1">
    <property type="nucleotide sequence ID" value="NZ_CP020474.1"/>
</dbReference>
<name>A0A1V0RMU8_9RHOB</name>
<evidence type="ECO:0000313" key="2">
    <source>
        <dbReference type="EMBL" id="ARE82912.1"/>
    </source>
</evidence>
<keyword evidence="3" id="KW-1185">Reference proteome</keyword>